<dbReference type="AlphaFoldDB" id="A0AAW2HEU8"/>
<proteinExistence type="predicted"/>
<protein>
    <submittedName>
        <fullName evidence="3">Uncharacterized protein</fullName>
    </submittedName>
</protein>
<feature type="region of interest" description="Disordered" evidence="1">
    <location>
        <begin position="201"/>
        <end position="231"/>
    </location>
</feature>
<evidence type="ECO:0000256" key="1">
    <source>
        <dbReference type="SAM" id="MobiDB-lite"/>
    </source>
</evidence>
<accession>A0AAW2HEU8</accession>
<organism evidence="3">
    <name type="scientific">Menopon gallinae</name>
    <name type="common">poultry shaft louse</name>
    <dbReference type="NCBI Taxonomy" id="328185"/>
    <lineage>
        <taxon>Eukaryota</taxon>
        <taxon>Metazoa</taxon>
        <taxon>Ecdysozoa</taxon>
        <taxon>Arthropoda</taxon>
        <taxon>Hexapoda</taxon>
        <taxon>Insecta</taxon>
        <taxon>Pterygota</taxon>
        <taxon>Neoptera</taxon>
        <taxon>Paraneoptera</taxon>
        <taxon>Psocodea</taxon>
        <taxon>Troctomorpha</taxon>
        <taxon>Phthiraptera</taxon>
        <taxon>Amblycera</taxon>
        <taxon>Menoponidae</taxon>
        <taxon>Menopon</taxon>
    </lineage>
</organism>
<comment type="caution">
    <text evidence="3">The sequence shown here is derived from an EMBL/GenBank/DDBJ whole genome shotgun (WGS) entry which is preliminary data.</text>
</comment>
<evidence type="ECO:0000256" key="2">
    <source>
        <dbReference type="SAM" id="SignalP"/>
    </source>
</evidence>
<evidence type="ECO:0000313" key="3">
    <source>
        <dbReference type="EMBL" id="KAL0268275.1"/>
    </source>
</evidence>
<reference evidence="3" key="1">
    <citation type="journal article" date="2024" name="Gigascience">
        <title>Chromosome-level genome of the poultry shaft louse Menopon gallinae provides insight into the host-switching and adaptive evolution of parasitic lice.</title>
        <authorList>
            <person name="Xu Y."/>
            <person name="Ma L."/>
            <person name="Liu S."/>
            <person name="Liang Y."/>
            <person name="Liu Q."/>
            <person name="He Z."/>
            <person name="Tian L."/>
            <person name="Duan Y."/>
            <person name="Cai W."/>
            <person name="Li H."/>
            <person name="Song F."/>
        </authorList>
    </citation>
    <scope>NUCLEOTIDE SEQUENCE</scope>
    <source>
        <strain evidence="3">Cailab_2023a</strain>
    </source>
</reference>
<name>A0AAW2HEU8_9NEOP</name>
<sequence length="295" mass="32541">MFGMWIKFTAVLFIIVCSLSAANGKELPICKRLGPQCSPDRKLVVVCAELNKPAKLMTDCSEKGKSCSEKGGEVKCVDGNPGEDEKVNFKCTDKGEFPDPVDCTVTYKCGEKPYPQEKCVCAAGGFIYPDLNSNLPCYDLPECPREEIVCSDGKNGELRVNDMGTGICYLCQGNDTYTAFKCSGQLSPSLRLSEVKKTCQPLSEVPGTSPKPTDPTPTSTTTTPKPRPPGCDPPKCTDPRCGTVWRYTAECDCYFWQCDRRMVPEKRTCPFKTHYNHLLQRCVPGLCDRNCPSCD</sequence>
<feature type="signal peptide" evidence="2">
    <location>
        <begin position="1"/>
        <end position="24"/>
    </location>
</feature>
<keyword evidence="2" id="KW-0732">Signal</keyword>
<gene>
    <name evidence="3" type="ORF">PYX00_010283</name>
</gene>
<feature type="chain" id="PRO_5043318380" evidence="2">
    <location>
        <begin position="25"/>
        <end position="295"/>
    </location>
</feature>
<feature type="compositionally biased region" description="Low complexity" evidence="1">
    <location>
        <begin position="206"/>
        <end position="224"/>
    </location>
</feature>
<dbReference type="EMBL" id="JARGDH010000005">
    <property type="protein sequence ID" value="KAL0268275.1"/>
    <property type="molecule type" value="Genomic_DNA"/>
</dbReference>